<accession>A0A087UI06</accession>
<evidence type="ECO:0000313" key="2">
    <source>
        <dbReference type="Proteomes" id="UP000054359"/>
    </source>
</evidence>
<dbReference type="OrthoDB" id="20127at2759"/>
<protein>
    <submittedName>
        <fullName evidence="1">Uncharacterized protein</fullName>
    </submittedName>
</protein>
<proteinExistence type="predicted"/>
<dbReference type="InterPro" id="IPR019188">
    <property type="entry name" value="SNAPC1"/>
</dbReference>
<organism evidence="1 2">
    <name type="scientific">Stegodyphus mimosarum</name>
    <name type="common">African social velvet spider</name>
    <dbReference type="NCBI Taxonomy" id="407821"/>
    <lineage>
        <taxon>Eukaryota</taxon>
        <taxon>Metazoa</taxon>
        <taxon>Ecdysozoa</taxon>
        <taxon>Arthropoda</taxon>
        <taxon>Chelicerata</taxon>
        <taxon>Arachnida</taxon>
        <taxon>Araneae</taxon>
        <taxon>Araneomorphae</taxon>
        <taxon>Entelegynae</taxon>
        <taxon>Eresoidea</taxon>
        <taxon>Eresidae</taxon>
        <taxon>Stegodyphus</taxon>
    </lineage>
</organism>
<evidence type="ECO:0000313" key="1">
    <source>
        <dbReference type="EMBL" id="KFM76995.1"/>
    </source>
</evidence>
<dbReference type="Proteomes" id="UP000054359">
    <property type="component" value="Unassembled WGS sequence"/>
</dbReference>
<gene>
    <name evidence="1" type="ORF">X975_21671</name>
</gene>
<dbReference type="STRING" id="407821.A0A087UI06"/>
<dbReference type="EMBL" id="KK119890">
    <property type="protein sequence ID" value="KFM76995.1"/>
    <property type="molecule type" value="Genomic_DNA"/>
</dbReference>
<name>A0A087UI06_STEMI</name>
<reference evidence="1 2" key="1">
    <citation type="submission" date="2013-11" db="EMBL/GenBank/DDBJ databases">
        <title>Genome sequencing of Stegodyphus mimosarum.</title>
        <authorList>
            <person name="Bechsgaard J."/>
        </authorList>
    </citation>
    <scope>NUCLEOTIDE SEQUENCE [LARGE SCALE GENOMIC DNA]</scope>
</reference>
<dbReference type="AlphaFoldDB" id="A0A087UI06"/>
<feature type="non-terminal residue" evidence="1">
    <location>
        <position position="56"/>
    </location>
</feature>
<sequence length="56" mass="6678">MPPKYIAAGFLYDAEKLLKDFIAENSVEFKVFASVWRKHYFSLIYMGRQNERELSE</sequence>
<keyword evidence="2" id="KW-1185">Reference proteome</keyword>
<dbReference type="Pfam" id="PF09808">
    <property type="entry name" value="SNAPC1"/>
    <property type="match status" value="1"/>
</dbReference>